<evidence type="ECO:0000256" key="2">
    <source>
        <dbReference type="ARBA" id="ARBA00022737"/>
    </source>
</evidence>
<dbReference type="PROSITE" id="PS51294">
    <property type="entry name" value="HTH_MYB"/>
    <property type="match status" value="2"/>
</dbReference>
<evidence type="ECO:0000259" key="7">
    <source>
        <dbReference type="PROSITE" id="PS50090"/>
    </source>
</evidence>
<dbReference type="CDD" id="cd00167">
    <property type="entry name" value="SANT"/>
    <property type="match status" value="2"/>
</dbReference>
<evidence type="ECO:0000256" key="3">
    <source>
        <dbReference type="ARBA" id="ARBA00023015"/>
    </source>
</evidence>
<dbReference type="EMBL" id="JACMSC010000011">
    <property type="protein sequence ID" value="KAG6500368.1"/>
    <property type="molecule type" value="Genomic_DNA"/>
</dbReference>
<keyword evidence="10" id="KW-1185">Reference proteome</keyword>
<accession>A0A8J5GF18</accession>
<keyword evidence="4" id="KW-0238">DNA-binding</keyword>
<comment type="subcellular location">
    <subcellularLocation>
        <location evidence="1">Nucleus</location>
    </subcellularLocation>
</comment>
<dbReference type="SUPFAM" id="SSF46689">
    <property type="entry name" value="Homeodomain-like"/>
    <property type="match status" value="1"/>
</dbReference>
<gene>
    <name evidence="9" type="ORF">ZIOFF_040213</name>
</gene>
<feature type="domain" description="HTH myb-type" evidence="8">
    <location>
        <begin position="173"/>
        <end position="221"/>
    </location>
</feature>
<proteinExistence type="predicted"/>
<evidence type="ECO:0000313" key="10">
    <source>
        <dbReference type="Proteomes" id="UP000734854"/>
    </source>
</evidence>
<comment type="caution">
    <text evidence="9">The sequence shown here is derived from an EMBL/GenBank/DDBJ whole genome shotgun (WGS) entry which is preliminary data.</text>
</comment>
<dbReference type="GO" id="GO:0000976">
    <property type="term" value="F:transcription cis-regulatory region binding"/>
    <property type="evidence" value="ECO:0007669"/>
    <property type="project" value="UniProtKB-ARBA"/>
</dbReference>
<feature type="domain" description="Myb-like" evidence="7">
    <location>
        <begin position="169"/>
        <end position="221"/>
    </location>
</feature>
<dbReference type="SMART" id="SM00717">
    <property type="entry name" value="SANT"/>
    <property type="match status" value="2"/>
</dbReference>
<dbReference type="PANTHER" id="PTHR47994:SF5">
    <property type="entry name" value="F14D16.11-RELATED"/>
    <property type="match status" value="1"/>
</dbReference>
<keyword evidence="6" id="KW-0539">Nucleus</keyword>
<dbReference type="Pfam" id="PF00249">
    <property type="entry name" value="Myb_DNA-binding"/>
    <property type="match status" value="2"/>
</dbReference>
<dbReference type="FunFam" id="1.10.10.60:FF:000394">
    <property type="entry name" value="MYB transcription factor"/>
    <property type="match status" value="1"/>
</dbReference>
<evidence type="ECO:0000256" key="1">
    <source>
        <dbReference type="ARBA" id="ARBA00004123"/>
    </source>
</evidence>
<dbReference type="GO" id="GO:0005634">
    <property type="term" value="C:nucleus"/>
    <property type="evidence" value="ECO:0007669"/>
    <property type="project" value="UniProtKB-SubCell"/>
</dbReference>
<dbReference type="Gene3D" id="1.10.10.60">
    <property type="entry name" value="Homeodomain-like"/>
    <property type="match status" value="2"/>
</dbReference>
<evidence type="ECO:0000256" key="4">
    <source>
        <dbReference type="ARBA" id="ARBA00023125"/>
    </source>
</evidence>
<reference evidence="9 10" key="1">
    <citation type="submission" date="2020-08" db="EMBL/GenBank/DDBJ databases">
        <title>Plant Genome Project.</title>
        <authorList>
            <person name="Zhang R.-G."/>
        </authorList>
    </citation>
    <scope>NUCLEOTIDE SEQUENCE [LARGE SCALE GENOMIC DNA]</scope>
    <source>
        <tissue evidence="9">Rhizome</tissue>
    </source>
</reference>
<evidence type="ECO:0000256" key="5">
    <source>
        <dbReference type="ARBA" id="ARBA00023163"/>
    </source>
</evidence>
<dbReference type="PANTHER" id="PTHR47994">
    <property type="entry name" value="F14D16.11-RELATED"/>
    <property type="match status" value="1"/>
</dbReference>
<dbReference type="InterPro" id="IPR015495">
    <property type="entry name" value="Myb_TF_plants"/>
</dbReference>
<keyword evidence="3" id="KW-0805">Transcription regulation</keyword>
<dbReference type="FunFam" id="1.10.10.60:FF:000001">
    <property type="entry name" value="MYB-related transcription factor"/>
    <property type="match status" value="1"/>
</dbReference>
<keyword evidence="5" id="KW-0804">Transcription</keyword>
<dbReference type="AlphaFoldDB" id="A0A8J5GF18"/>
<feature type="domain" description="Myb-like" evidence="7">
    <location>
        <begin position="222"/>
        <end position="272"/>
    </location>
</feature>
<name>A0A8J5GF18_ZINOF</name>
<dbReference type="GO" id="GO:0051707">
    <property type="term" value="P:response to other organism"/>
    <property type="evidence" value="ECO:0007669"/>
    <property type="project" value="UniProtKB-ARBA"/>
</dbReference>
<dbReference type="InterPro" id="IPR001005">
    <property type="entry name" value="SANT/Myb"/>
</dbReference>
<keyword evidence="2" id="KW-0677">Repeat</keyword>
<dbReference type="InterPro" id="IPR017930">
    <property type="entry name" value="Myb_dom"/>
</dbReference>
<organism evidence="9 10">
    <name type="scientific">Zingiber officinale</name>
    <name type="common">Ginger</name>
    <name type="synonym">Amomum zingiber</name>
    <dbReference type="NCBI Taxonomy" id="94328"/>
    <lineage>
        <taxon>Eukaryota</taxon>
        <taxon>Viridiplantae</taxon>
        <taxon>Streptophyta</taxon>
        <taxon>Embryophyta</taxon>
        <taxon>Tracheophyta</taxon>
        <taxon>Spermatophyta</taxon>
        <taxon>Magnoliopsida</taxon>
        <taxon>Liliopsida</taxon>
        <taxon>Zingiberales</taxon>
        <taxon>Zingiberaceae</taxon>
        <taxon>Zingiber</taxon>
    </lineage>
</organism>
<sequence>MLSWKTIVDRDQIRCSEHATCRGTQSNSGQLHLEAWGPAHFGFVSTHHNAMFNVRRYAWCATEREGRCFLFLENALTAMQLDSLKSFISALAVWSQTADLPSSERHSLIISSYWIKPIERRMARMEQEGPEMARSNLARPEAVRVGQHSLLPCSSLRHIHEMRNPCCDKQAPNRGAWSKEEDEKLINYIAIHGEVSWRSLPKAAGLLRCGKSCRLRWINYLRPDVKRGNFQEDEEDLIIKLHALLGNRWSLIAGRLPGRTDNEVKNYWNSHLRKKLRGVGIDPNFHRVTSPGLLQRRTWLKGSTDGDDTECSTADVVAMNSEKAHQCSNYGVPDLNLDLTIAMACDQKRPGSEPLISNTQQLDEEYSGSAKPTLLLFR</sequence>
<dbReference type="Proteomes" id="UP000734854">
    <property type="component" value="Unassembled WGS sequence"/>
</dbReference>
<feature type="domain" description="HTH myb-type" evidence="8">
    <location>
        <begin position="222"/>
        <end position="276"/>
    </location>
</feature>
<protein>
    <submittedName>
        <fullName evidence="9">Uncharacterized protein</fullName>
    </submittedName>
</protein>
<dbReference type="GO" id="GO:0080090">
    <property type="term" value="P:regulation of primary metabolic process"/>
    <property type="evidence" value="ECO:0007669"/>
    <property type="project" value="UniProtKB-ARBA"/>
</dbReference>
<evidence type="ECO:0000313" key="9">
    <source>
        <dbReference type="EMBL" id="KAG6500368.1"/>
    </source>
</evidence>
<evidence type="ECO:0000259" key="8">
    <source>
        <dbReference type="PROSITE" id="PS51294"/>
    </source>
</evidence>
<dbReference type="PROSITE" id="PS50090">
    <property type="entry name" value="MYB_LIKE"/>
    <property type="match status" value="2"/>
</dbReference>
<evidence type="ECO:0000256" key="6">
    <source>
        <dbReference type="ARBA" id="ARBA00023242"/>
    </source>
</evidence>
<dbReference type="InterPro" id="IPR009057">
    <property type="entry name" value="Homeodomain-like_sf"/>
</dbReference>